<dbReference type="Pfam" id="PF07967">
    <property type="entry name" value="zf-C3HC"/>
    <property type="match status" value="1"/>
</dbReference>
<feature type="domain" description="NuBaID C-terminal" evidence="8">
    <location>
        <begin position="248"/>
        <end position="340"/>
    </location>
</feature>
<dbReference type="AlphaFoldDB" id="A0A6A6HN53"/>
<evidence type="ECO:0000256" key="1">
    <source>
        <dbReference type="ARBA" id="ARBA00004123"/>
    </source>
</evidence>
<evidence type="ECO:0000256" key="6">
    <source>
        <dbReference type="SAM" id="MobiDB-lite"/>
    </source>
</evidence>
<keyword evidence="3" id="KW-0863">Zinc-finger</keyword>
<evidence type="ECO:0000256" key="2">
    <source>
        <dbReference type="ARBA" id="ARBA00022723"/>
    </source>
</evidence>
<accession>A0A6A6HN53</accession>
<dbReference type="InterPro" id="IPR013909">
    <property type="entry name" value="NuBaID_C"/>
</dbReference>
<proteinExistence type="predicted"/>
<keyword evidence="10" id="KW-1185">Reference proteome</keyword>
<evidence type="ECO:0000256" key="5">
    <source>
        <dbReference type="ARBA" id="ARBA00023242"/>
    </source>
</evidence>
<dbReference type="OrthoDB" id="2592092at2759"/>
<dbReference type="Proteomes" id="UP000800092">
    <property type="component" value="Unassembled WGS sequence"/>
</dbReference>
<feature type="domain" description="C3HC-type" evidence="7">
    <location>
        <begin position="114"/>
        <end position="171"/>
    </location>
</feature>
<feature type="compositionally biased region" description="Polar residues" evidence="6">
    <location>
        <begin position="18"/>
        <end position="46"/>
    </location>
</feature>
<protein>
    <submittedName>
        <fullName evidence="9">Zf-C3HC-domain-containing protein</fullName>
    </submittedName>
</protein>
<evidence type="ECO:0000313" key="9">
    <source>
        <dbReference type="EMBL" id="KAF2239565.1"/>
    </source>
</evidence>
<reference evidence="9" key="1">
    <citation type="journal article" date="2020" name="Stud. Mycol.">
        <title>101 Dothideomycetes genomes: a test case for predicting lifestyles and emergence of pathogens.</title>
        <authorList>
            <person name="Haridas S."/>
            <person name="Albert R."/>
            <person name="Binder M."/>
            <person name="Bloem J."/>
            <person name="Labutti K."/>
            <person name="Salamov A."/>
            <person name="Andreopoulos B."/>
            <person name="Baker S."/>
            <person name="Barry K."/>
            <person name="Bills G."/>
            <person name="Bluhm B."/>
            <person name="Cannon C."/>
            <person name="Castanera R."/>
            <person name="Culley D."/>
            <person name="Daum C."/>
            <person name="Ezra D."/>
            <person name="Gonzalez J."/>
            <person name="Henrissat B."/>
            <person name="Kuo A."/>
            <person name="Liang C."/>
            <person name="Lipzen A."/>
            <person name="Lutzoni F."/>
            <person name="Magnuson J."/>
            <person name="Mondo S."/>
            <person name="Nolan M."/>
            <person name="Ohm R."/>
            <person name="Pangilinan J."/>
            <person name="Park H.-J."/>
            <person name="Ramirez L."/>
            <person name="Alfaro M."/>
            <person name="Sun H."/>
            <person name="Tritt A."/>
            <person name="Yoshinaga Y."/>
            <person name="Zwiers L.-H."/>
            <person name="Turgeon B."/>
            <person name="Goodwin S."/>
            <person name="Spatafora J."/>
            <person name="Crous P."/>
            <person name="Grigoriev I."/>
        </authorList>
    </citation>
    <scope>NUCLEOTIDE SEQUENCE</scope>
    <source>
        <strain evidence="9">Tuck. ex Michener</strain>
    </source>
</reference>
<dbReference type="PANTHER" id="PTHR15835:SF6">
    <property type="entry name" value="ZINC FINGER C3HC-TYPE PROTEIN 1"/>
    <property type="match status" value="1"/>
</dbReference>
<keyword evidence="5" id="KW-0539">Nucleus</keyword>
<dbReference type="Pfam" id="PF08600">
    <property type="entry name" value="NuBaID_C"/>
    <property type="match status" value="1"/>
</dbReference>
<gene>
    <name evidence="9" type="ORF">EV356DRAFT_103843</name>
</gene>
<evidence type="ECO:0000313" key="10">
    <source>
        <dbReference type="Proteomes" id="UP000800092"/>
    </source>
</evidence>
<dbReference type="InterPro" id="IPR012935">
    <property type="entry name" value="NuBaID_N"/>
</dbReference>
<keyword evidence="2" id="KW-0479">Metal-binding</keyword>
<organism evidence="9 10">
    <name type="scientific">Viridothelium virens</name>
    <name type="common">Speckled blister lichen</name>
    <name type="synonym">Trypethelium virens</name>
    <dbReference type="NCBI Taxonomy" id="1048519"/>
    <lineage>
        <taxon>Eukaryota</taxon>
        <taxon>Fungi</taxon>
        <taxon>Dikarya</taxon>
        <taxon>Ascomycota</taxon>
        <taxon>Pezizomycotina</taxon>
        <taxon>Dothideomycetes</taxon>
        <taxon>Dothideomycetes incertae sedis</taxon>
        <taxon>Trypetheliales</taxon>
        <taxon>Trypetheliaceae</taxon>
        <taxon>Viridothelium</taxon>
    </lineage>
</organism>
<evidence type="ECO:0000256" key="4">
    <source>
        <dbReference type="ARBA" id="ARBA00022833"/>
    </source>
</evidence>
<comment type="subcellular location">
    <subcellularLocation>
        <location evidence="1">Nucleus</location>
    </subcellularLocation>
</comment>
<name>A0A6A6HN53_VIRVR</name>
<dbReference type="GO" id="GO:0008270">
    <property type="term" value="F:zinc ion binding"/>
    <property type="evidence" value="ECO:0007669"/>
    <property type="project" value="UniProtKB-KW"/>
</dbReference>
<feature type="region of interest" description="Disordered" evidence="6">
    <location>
        <begin position="340"/>
        <end position="379"/>
    </location>
</feature>
<dbReference type="EMBL" id="ML991772">
    <property type="protein sequence ID" value="KAF2239565.1"/>
    <property type="molecule type" value="Genomic_DNA"/>
</dbReference>
<sequence>MAVALSTSKRKFDKLLDNLTNDSPRSSRPNSAGSLSRTNIGRTSNDTISPTSNPTTETNTTPAAKRLRGSPQSIREIARERLEAKKKAAAAEAEARAQALASSIPARRQPNYIPWSHDVFLARLKTFADVKLWTPKPDVISEVEWAKRGWVCEGINRVACKGGCECRVVVRLRPKWRRAGCKTDIYHLPLAKRSYWQQGLLERYKSLEGIKEQLPARIGTPEGARSLESLVERLPAGFFGEEEPSQAAVEFALYGWRGEMFGSTALASCPHCFSRIGLWMYKREETQGTKAHSNDLPALNLVENHRYHCPWRNASSQASPGELKGLAGWQVLQKVITNSRRPPSEIPQLLDEPQTPRPVSVGMEPATPDGAMSRVESPIRPTTADLVAADKARLSKLARLKRMMSFKTKPKK</sequence>
<evidence type="ECO:0000259" key="8">
    <source>
        <dbReference type="Pfam" id="PF08600"/>
    </source>
</evidence>
<keyword evidence="4" id="KW-0862">Zinc</keyword>
<feature type="compositionally biased region" description="Low complexity" evidence="6">
    <location>
        <begin position="47"/>
        <end position="62"/>
    </location>
</feature>
<evidence type="ECO:0000256" key="3">
    <source>
        <dbReference type="ARBA" id="ARBA00022771"/>
    </source>
</evidence>
<feature type="region of interest" description="Disordered" evidence="6">
    <location>
        <begin position="1"/>
        <end position="72"/>
    </location>
</feature>
<dbReference type="PANTHER" id="PTHR15835">
    <property type="entry name" value="NUCLEAR-INTERACTING PARTNER OF ALK"/>
    <property type="match status" value="1"/>
</dbReference>
<dbReference type="GO" id="GO:0005634">
    <property type="term" value="C:nucleus"/>
    <property type="evidence" value="ECO:0007669"/>
    <property type="project" value="UniProtKB-SubCell"/>
</dbReference>
<evidence type="ECO:0000259" key="7">
    <source>
        <dbReference type="Pfam" id="PF07967"/>
    </source>
</evidence>